<dbReference type="AlphaFoldDB" id="A0A0D2B2B7"/>
<protein>
    <recommendedName>
        <fullName evidence="4">DUF4939 domain-containing protein</fullName>
    </recommendedName>
</protein>
<dbReference type="Proteomes" id="UP000053328">
    <property type="component" value="Unassembled WGS sequence"/>
</dbReference>
<name>A0A0D2B2B7_9EURO</name>
<dbReference type="HOGENOM" id="CLU_2133553_0_0_1"/>
<feature type="region of interest" description="Disordered" evidence="1">
    <location>
        <begin position="1"/>
        <end position="39"/>
    </location>
</feature>
<reference evidence="2 3" key="1">
    <citation type="submission" date="2015-01" db="EMBL/GenBank/DDBJ databases">
        <title>The Genome Sequence of Exophiala spinifera CBS89968.</title>
        <authorList>
            <consortium name="The Broad Institute Genomics Platform"/>
            <person name="Cuomo C."/>
            <person name="de Hoog S."/>
            <person name="Gorbushina A."/>
            <person name="Stielow B."/>
            <person name="Teixiera M."/>
            <person name="Abouelleil A."/>
            <person name="Chapman S.B."/>
            <person name="Priest M."/>
            <person name="Young S.K."/>
            <person name="Wortman J."/>
            <person name="Nusbaum C."/>
            <person name="Birren B."/>
        </authorList>
    </citation>
    <scope>NUCLEOTIDE SEQUENCE [LARGE SCALE GENOMIC DNA]</scope>
    <source>
        <strain evidence="2 3">CBS 89968</strain>
    </source>
</reference>
<keyword evidence="3" id="KW-1185">Reference proteome</keyword>
<evidence type="ECO:0000256" key="1">
    <source>
        <dbReference type="SAM" id="MobiDB-lite"/>
    </source>
</evidence>
<dbReference type="GeneID" id="27335035"/>
<organism evidence="2 3">
    <name type="scientific">Exophiala spinifera</name>
    <dbReference type="NCBI Taxonomy" id="91928"/>
    <lineage>
        <taxon>Eukaryota</taxon>
        <taxon>Fungi</taxon>
        <taxon>Dikarya</taxon>
        <taxon>Ascomycota</taxon>
        <taxon>Pezizomycotina</taxon>
        <taxon>Eurotiomycetes</taxon>
        <taxon>Chaetothyriomycetidae</taxon>
        <taxon>Chaetothyriales</taxon>
        <taxon>Herpotrichiellaceae</taxon>
        <taxon>Exophiala</taxon>
    </lineage>
</organism>
<evidence type="ECO:0008006" key="4">
    <source>
        <dbReference type="Google" id="ProtNLM"/>
    </source>
</evidence>
<sequence length="113" mass="12533">MSSSKAPIRSLSPIGSVRSAAPGAPTPGPTSTVISSYGNYSNHGKDNTKVDVFYGSREKLRLFVTQLIATFKLNRTRYVTHEDKVLFAGLYIRGSAFYWFEPIMMDYMTSPKG</sequence>
<dbReference type="STRING" id="91928.A0A0D2B2B7"/>
<dbReference type="VEuPathDB" id="FungiDB:PV08_07952"/>
<dbReference type="RefSeq" id="XP_016232981.1">
    <property type="nucleotide sequence ID" value="XM_016382278.1"/>
</dbReference>
<proteinExistence type="predicted"/>
<evidence type="ECO:0000313" key="2">
    <source>
        <dbReference type="EMBL" id="KIW12765.1"/>
    </source>
</evidence>
<dbReference type="EMBL" id="KN847497">
    <property type="protein sequence ID" value="KIW12765.1"/>
    <property type="molecule type" value="Genomic_DNA"/>
</dbReference>
<evidence type="ECO:0000313" key="3">
    <source>
        <dbReference type="Proteomes" id="UP000053328"/>
    </source>
</evidence>
<gene>
    <name evidence="2" type="ORF">PV08_07952</name>
</gene>
<accession>A0A0D2B2B7</accession>
<dbReference type="OrthoDB" id="3439190at2759"/>